<reference evidence="2" key="1">
    <citation type="submission" date="2020-06" db="EMBL/GenBank/DDBJ databases">
        <authorList>
            <person name="Li T."/>
            <person name="Hu X."/>
            <person name="Zhang T."/>
            <person name="Song X."/>
            <person name="Zhang H."/>
            <person name="Dai N."/>
            <person name="Sheng W."/>
            <person name="Hou X."/>
            <person name="Wei L."/>
        </authorList>
    </citation>
    <scope>NUCLEOTIDE SEQUENCE</scope>
    <source>
        <strain evidence="2">KEN1</strain>
        <tissue evidence="2">Leaf</tissue>
    </source>
</reference>
<dbReference type="Gene3D" id="3.60.10.10">
    <property type="entry name" value="Endonuclease/exonuclease/phosphatase"/>
    <property type="match status" value="1"/>
</dbReference>
<dbReference type="GO" id="GO:0003824">
    <property type="term" value="F:catalytic activity"/>
    <property type="evidence" value="ECO:0007669"/>
    <property type="project" value="InterPro"/>
</dbReference>
<protein>
    <recommendedName>
        <fullName evidence="1">Endonuclease/exonuclease/phosphatase domain-containing protein</fullName>
    </recommendedName>
</protein>
<dbReference type="SUPFAM" id="SSF56219">
    <property type="entry name" value="DNase I-like"/>
    <property type="match status" value="1"/>
</dbReference>
<organism evidence="2">
    <name type="scientific">Sesamum latifolium</name>
    <dbReference type="NCBI Taxonomy" id="2727402"/>
    <lineage>
        <taxon>Eukaryota</taxon>
        <taxon>Viridiplantae</taxon>
        <taxon>Streptophyta</taxon>
        <taxon>Embryophyta</taxon>
        <taxon>Tracheophyta</taxon>
        <taxon>Spermatophyta</taxon>
        <taxon>Magnoliopsida</taxon>
        <taxon>eudicotyledons</taxon>
        <taxon>Gunneridae</taxon>
        <taxon>Pentapetalae</taxon>
        <taxon>asterids</taxon>
        <taxon>lamiids</taxon>
        <taxon>Lamiales</taxon>
        <taxon>Pedaliaceae</taxon>
        <taxon>Sesamum</taxon>
    </lineage>
</organism>
<dbReference type="EMBL" id="JACGWN010000001">
    <property type="protein sequence ID" value="KAL0462161.1"/>
    <property type="molecule type" value="Genomic_DNA"/>
</dbReference>
<dbReference type="InterPro" id="IPR005135">
    <property type="entry name" value="Endo/exonuclease/phosphatase"/>
</dbReference>
<dbReference type="InterPro" id="IPR036691">
    <property type="entry name" value="Endo/exonu/phosph_ase_sf"/>
</dbReference>
<sequence>MSILVWNCQWLGNPETVHGLRDLIRVNNPLLVFLTETKCSVSQIEILKKGLNLFGCGVDSRGKSGGLALLWQKTVEVQLQSFSHYHIDVSVRTEESEIWWRFLGVYGEPDVTKWMGFWNLLRRIHQQSMRPWLCVGDYNEIWNIARKKEGLCDRNGKFIIFGSA</sequence>
<dbReference type="AlphaFoldDB" id="A0AAW2Y8L4"/>
<reference evidence="2" key="2">
    <citation type="journal article" date="2024" name="Plant">
        <title>Genomic evolution and insights into agronomic trait innovations of Sesamum species.</title>
        <authorList>
            <person name="Miao H."/>
            <person name="Wang L."/>
            <person name="Qu L."/>
            <person name="Liu H."/>
            <person name="Sun Y."/>
            <person name="Le M."/>
            <person name="Wang Q."/>
            <person name="Wei S."/>
            <person name="Zheng Y."/>
            <person name="Lin W."/>
            <person name="Duan Y."/>
            <person name="Cao H."/>
            <person name="Xiong S."/>
            <person name="Wang X."/>
            <person name="Wei L."/>
            <person name="Li C."/>
            <person name="Ma Q."/>
            <person name="Ju M."/>
            <person name="Zhao R."/>
            <person name="Li G."/>
            <person name="Mu C."/>
            <person name="Tian Q."/>
            <person name="Mei H."/>
            <person name="Zhang T."/>
            <person name="Gao T."/>
            <person name="Zhang H."/>
        </authorList>
    </citation>
    <scope>NUCLEOTIDE SEQUENCE</scope>
    <source>
        <strain evidence="2">KEN1</strain>
    </source>
</reference>
<feature type="domain" description="Endonuclease/exonuclease/phosphatase" evidence="1">
    <location>
        <begin position="5"/>
        <end position="140"/>
    </location>
</feature>
<dbReference type="Pfam" id="PF03372">
    <property type="entry name" value="Exo_endo_phos"/>
    <property type="match status" value="1"/>
</dbReference>
<evidence type="ECO:0000259" key="1">
    <source>
        <dbReference type="Pfam" id="PF03372"/>
    </source>
</evidence>
<proteinExistence type="predicted"/>
<accession>A0AAW2Y8L4</accession>
<comment type="caution">
    <text evidence="2">The sequence shown here is derived from an EMBL/GenBank/DDBJ whole genome shotgun (WGS) entry which is preliminary data.</text>
</comment>
<evidence type="ECO:0000313" key="2">
    <source>
        <dbReference type="EMBL" id="KAL0462161.1"/>
    </source>
</evidence>
<name>A0AAW2Y8L4_9LAMI</name>
<dbReference type="PANTHER" id="PTHR35218:SF9">
    <property type="entry name" value="ENDONUCLEASE_EXONUCLEASE_PHOSPHATASE DOMAIN-CONTAINING PROTEIN"/>
    <property type="match status" value="1"/>
</dbReference>
<gene>
    <name evidence="2" type="ORF">Slati_0103700</name>
</gene>
<dbReference type="PANTHER" id="PTHR35218">
    <property type="entry name" value="RNASE H DOMAIN-CONTAINING PROTEIN"/>
    <property type="match status" value="1"/>
</dbReference>